<evidence type="ECO:0000256" key="1">
    <source>
        <dbReference type="ARBA" id="ARBA00004496"/>
    </source>
</evidence>
<evidence type="ECO:0000256" key="2">
    <source>
        <dbReference type="ARBA" id="ARBA00008524"/>
    </source>
</evidence>
<keyword evidence="3" id="KW-0963">Cytoplasm</keyword>
<keyword evidence="5" id="KW-0378">Hydrolase</keyword>
<name>T0ZH59_9ZZZZ</name>
<gene>
    <name evidence="7" type="ORF">B1A_15525</name>
</gene>
<reference evidence="7" key="1">
    <citation type="submission" date="2013-08" db="EMBL/GenBank/DDBJ databases">
        <authorList>
            <person name="Mendez C."/>
            <person name="Richter M."/>
            <person name="Ferrer M."/>
            <person name="Sanchez J."/>
        </authorList>
    </citation>
    <scope>NUCLEOTIDE SEQUENCE</scope>
</reference>
<evidence type="ECO:0000256" key="5">
    <source>
        <dbReference type="ARBA" id="ARBA00022801"/>
    </source>
</evidence>
<protein>
    <submittedName>
        <fullName evidence="7">Translocation protein TolB</fullName>
    </submittedName>
</protein>
<comment type="subcellular location">
    <subcellularLocation>
        <location evidence="1">Cytoplasm</location>
    </subcellularLocation>
</comment>
<feature type="non-terminal residue" evidence="7">
    <location>
        <position position="148"/>
    </location>
</feature>
<evidence type="ECO:0000256" key="3">
    <source>
        <dbReference type="ARBA" id="ARBA00022490"/>
    </source>
</evidence>
<evidence type="ECO:0000256" key="6">
    <source>
        <dbReference type="ARBA" id="ARBA00022825"/>
    </source>
</evidence>
<accession>T0ZH59</accession>
<dbReference type="Gene3D" id="2.120.10.60">
    <property type="entry name" value="Tricorn protease N-terminal domain"/>
    <property type="match status" value="1"/>
</dbReference>
<dbReference type="GO" id="GO:0006508">
    <property type="term" value="P:proteolysis"/>
    <property type="evidence" value="ECO:0007669"/>
    <property type="project" value="UniProtKB-KW"/>
</dbReference>
<keyword evidence="4" id="KW-0645">Protease</keyword>
<dbReference type="InterPro" id="IPR012393">
    <property type="entry name" value="Tricorn_protease"/>
</dbReference>
<reference evidence="7" key="2">
    <citation type="journal article" date="2014" name="ISME J.">
        <title>Microbial stratification in low pH oxic and suboxic macroscopic growths along an acid mine drainage.</title>
        <authorList>
            <person name="Mendez-Garcia C."/>
            <person name="Mesa V."/>
            <person name="Sprenger R.R."/>
            <person name="Richter M."/>
            <person name="Diez M.S."/>
            <person name="Solano J."/>
            <person name="Bargiela R."/>
            <person name="Golyshina O.V."/>
            <person name="Manteca A."/>
            <person name="Ramos J.L."/>
            <person name="Gallego J.R."/>
            <person name="Llorente I."/>
            <person name="Martins Dos Santos V.A."/>
            <person name="Jensen O.N."/>
            <person name="Pelaez A.I."/>
            <person name="Sanchez J."/>
            <person name="Ferrer M."/>
        </authorList>
    </citation>
    <scope>NUCLEOTIDE SEQUENCE</scope>
</reference>
<dbReference type="PANTHER" id="PTHR43253">
    <property type="entry name" value="TRICORN PROTEASE HOMOLOG 2-RELATED"/>
    <property type="match status" value="1"/>
</dbReference>
<dbReference type="PANTHER" id="PTHR43253:SF1">
    <property type="entry name" value="TRICORN PROTEASE HOMOLOG 2-RELATED"/>
    <property type="match status" value="1"/>
</dbReference>
<evidence type="ECO:0000256" key="4">
    <source>
        <dbReference type="ARBA" id="ARBA00022670"/>
    </source>
</evidence>
<keyword evidence="6" id="KW-0720">Serine protease</keyword>
<dbReference type="Pfam" id="PF26549">
    <property type="entry name" value="Tricorn_N"/>
    <property type="match status" value="1"/>
</dbReference>
<organism evidence="7">
    <name type="scientific">mine drainage metagenome</name>
    <dbReference type="NCBI Taxonomy" id="410659"/>
    <lineage>
        <taxon>unclassified sequences</taxon>
        <taxon>metagenomes</taxon>
        <taxon>ecological metagenomes</taxon>
    </lineage>
</organism>
<comment type="similarity">
    <text evidence="2">Belongs to the peptidase S41B family.</text>
</comment>
<dbReference type="EMBL" id="AUZX01011391">
    <property type="protein sequence ID" value="EQD43762.1"/>
    <property type="molecule type" value="Genomic_DNA"/>
</dbReference>
<comment type="caution">
    <text evidence="7">The sequence shown here is derived from an EMBL/GenBank/DDBJ whole genome shotgun (WGS) entry which is preliminary data.</text>
</comment>
<dbReference type="GO" id="GO:0008236">
    <property type="term" value="F:serine-type peptidase activity"/>
    <property type="evidence" value="ECO:0007669"/>
    <property type="project" value="UniProtKB-KW"/>
</dbReference>
<proteinExistence type="inferred from homology"/>
<sequence length="148" mass="15782">MALACVIAIGGSAAHAATTQPLLLLRYPTLSKTQVAFEYGGELWEVPRAGGQAHVLASGMDMLTQPIFSPDGSMIAFTGTYDGNTDVYVVPASGGEPRRLTYYPGPNVAVGWTPDGKAILFRSHRYSYSDPDQLYTVPVSGGFPQELP</sequence>
<dbReference type="AlphaFoldDB" id="T0ZH59"/>
<dbReference type="SUPFAM" id="SSF69304">
    <property type="entry name" value="Tricorn protease N-terminal domain"/>
    <property type="match status" value="1"/>
</dbReference>
<evidence type="ECO:0000313" key="7">
    <source>
        <dbReference type="EMBL" id="EQD43762.1"/>
    </source>
</evidence>
<dbReference type="GO" id="GO:0005737">
    <property type="term" value="C:cytoplasm"/>
    <property type="evidence" value="ECO:0007669"/>
    <property type="project" value="UniProtKB-SubCell"/>
</dbReference>